<proteinExistence type="predicted"/>
<reference evidence="3" key="1">
    <citation type="journal article" date="2014" name="Science">
        <title>Ancient hybridizations among the ancestral genomes of bread wheat.</title>
        <authorList>
            <consortium name="International Wheat Genome Sequencing Consortium,"/>
            <person name="Marcussen T."/>
            <person name="Sandve S.R."/>
            <person name="Heier L."/>
            <person name="Spannagl M."/>
            <person name="Pfeifer M."/>
            <person name="Jakobsen K.S."/>
            <person name="Wulff B.B."/>
            <person name="Steuernagel B."/>
            <person name="Mayer K.F."/>
            <person name="Olsen O.A."/>
        </authorList>
    </citation>
    <scope>NUCLEOTIDE SEQUENCE [LARGE SCALE GENOMIC DNA]</scope>
    <source>
        <strain evidence="3">cv. AL8/78</strain>
    </source>
</reference>
<evidence type="ECO:0000256" key="1">
    <source>
        <dbReference type="SAM" id="MobiDB-lite"/>
    </source>
</evidence>
<name>A0A453CVJ0_AEGTS</name>
<dbReference type="AlphaFoldDB" id="A0A453CVJ0"/>
<dbReference type="Proteomes" id="UP000015105">
    <property type="component" value="Chromosome 2D"/>
</dbReference>
<dbReference type="Gramene" id="AET2Gv20978400.1">
    <property type="protein sequence ID" value="AET2Gv20978400.1"/>
    <property type="gene ID" value="AET2Gv20978400"/>
</dbReference>
<protein>
    <submittedName>
        <fullName evidence="2">Uncharacterized protein</fullName>
    </submittedName>
</protein>
<reference evidence="2" key="5">
    <citation type="journal article" date="2021" name="G3 (Bethesda)">
        <title>Aegilops tauschii genome assembly Aet v5.0 features greater sequence contiguity and improved annotation.</title>
        <authorList>
            <person name="Wang L."/>
            <person name="Zhu T."/>
            <person name="Rodriguez J.C."/>
            <person name="Deal K.R."/>
            <person name="Dubcovsky J."/>
            <person name="McGuire P.E."/>
            <person name="Lux T."/>
            <person name="Spannagl M."/>
            <person name="Mayer K.F.X."/>
            <person name="Baldrich P."/>
            <person name="Meyers B.C."/>
            <person name="Huo N."/>
            <person name="Gu Y.Q."/>
            <person name="Zhou H."/>
            <person name="Devos K.M."/>
            <person name="Bennetzen J.L."/>
            <person name="Unver T."/>
            <person name="Budak H."/>
            <person name="Gulick P.J."/>
            <person name="Galiba G."/>
            <person name="Kalapos B."/>
            <person name="Nelson D.R."/>
            <person name="Li P."/>
            <person name="You F.M."/>
            <person name="Luo M.C."/>
            <person name="Dvorak J."/>
        </authorList>
    </citation>
    <scope>NUCLEOTIDE SEQUENCE [LARGE SCALE GENOMIC DNA]</scope>
    <source>
        <strain evidence="2">cv. AL8/78</strain>
    </source>
</reference>
<evidence type="ECO:0000313" key="2">
    <source>
        <dbReference type="EnsemblPlants" id="AET2Gv20978400.1"/>
    </source>
</evidence>
<reference evidence="2" key="3">
    <citation type="journal article" date="2017" name="Nature">
        <title>Genome sequence of the progenitor of the wheat D genome Aegilops tauschii.</title>
        <authorList>
            <person name="Luo M.C."/>
            <person name="Gu Y.Q."/>
            <person name="Puiu D."/>
            <person name="Wang H."/>
            <person name="Twardziok S.O."/>
            <person name="Deal K.R."/>
            <person name="Huo N."/>
            <person name="Zhu T."/>
            <person name="Wang L."/>
            <person name="Wang Y."/>
            <person name="McGuire P.E."/>
            <person name="Liu S."/>
            <person name="Long H."/>
            <person name="Ramasamy R.K."/>
            <person name="Rodriguez J.C."/>
            <person name="Van S.L."/>
            <person name="Yuan L."/>
            <person name="Wang Z."/>
            <person name="Xia Z."/>
            <person name="Xiao L."/>
            <person name="Anderson O.D."/>
            <person name="Ouyang S."/>
            <person name="Liang Y."/>
            <person name="Zimin A.V."/>
            <person name="Pertea G."/>
            <person name="Qi P."/>
            <person name="Bennetzen J.L."/>
            <person name="Dai X."/>
            <person name="Dawson M.W."/>
            <person name="Muller H.G."/>
            <person name="Kugler K."/>
            <person name="Rivarola-Duarte L."/>
            <person name="Spannagl M."/>
            <person name="Mayer K.F.X."/>
            <person name="Lu F.H."/>
            <person name="Bevan M.W."/>
            <person name="Leroy P."/>
            <person name="Li P."/>
            <person name="You F.M."/>
            <person name="Sun Q."/>
            <person name="Liu Z."/>
            <person name="Lyons E."/>
            <person name="Wicker T."/>
            <person name="Salzberg S.L."/>
            <person name="Devos K.M."/>
            <person name="Dvorak J."/>
        </authorList>
    </citation>
    <scope>NUCLEOTIDE SEQUENCE [LARGE SCALE GENOMIC DNA]</scope>
    <source>
        <strain evidence="2">cv. AL8/78</strain>
    </source>
</reference>
<reference evidence="3" key="2">
    <citation type="journal article" date="2017" name="Nat. Plants">
        <title>The Aegilops tauschii genome reveals multiple impacts of transposons.</title>
        <authorList>
            <person name="Zhao G."/>
            <person name="Zou C."/>
            <person name="Li K."/>
            <person name="Wang K."/>
            <person name="Li T."/>
            <person name="Gao L."/>
            <person name="Zhang X."/>
            <person name="Wang H."/>
            <person name="Yang Z."/>
            <person name="Liu X."/>
            <person name="Jiang W."/>
            <person name="Mao L."/>
            <person name="Kong X."/>
            <person name="Jiao Y."/>
            <person name="Jia J."/>
        </authorList>
    </citation>
    <scope>NUCLEOTIDE SEQUENCE [LARGE SCALE GENOMIC DNA]</scope>
    <source>
        <strain evidence="3">cv. AL8/78</strain>
    </source>
</reference>
<organism evidence="2 3">
    <name type="scientific">Aegilops tauschii subsp. strangulata</name>
    <name type="common">Goatgrass</name>
    <dbReference type="NCBI Taxonomy" id="200361"/>
    <lineage>
        <taxon>Eukaryota</taxon>
        <taxon>Viridiplantae</taxon>
        <taxon>Streptophyta</taxon>
        <taxon>Embryophyta</taxon>
        <taxon>Tracheophyta</taxon>
        <taxon>Spermatophyta</taxon>
        <taxon>Magnoliopsida</taxon>
        <taxon>Liliopsida</taxon>
        <taxon>Poales</taxon>
        <taxon>Poaceae</taxon>
        <taxon>BOP clade</taxon>
        <taxon>Pooideae</taxon>
        <taxon>Triticodae</taxon>
        <taxon>Triticeae</taxon>
        <taxon>Triticinae</taxon>
        <taxon>Aegilops</taxon>
    </lineage>
</organism>
<feature type="region of interest" description="Disordered" evidence="1">
    <location>
        <begin position="36"/>
        <end position="62"/>
    </location>
</feature>
<keyword evidence="3" id="KW-1185">Reference proteome</keyword>
<evidence type="ECO:0000313" key="3">
    <source>
        <dbReference type="Proteomes" id="UP000015105"/>
    </source>
</evidence>
<reference evidence="2" key="4">
    <citation type="submission" date="2019-03" db="UniProtKB">
        <authorList>
            <consortium name="EnsemblPlants"/>
        </authorList>
    </citation>
    <scope>IDENTIFICATION</scope>
</reference>
<sequence length="80" mass="8838">GFVKSTASLHACMQQHYSRGFIWRAPMPLRCTATAKAEHQEEGASVSAKSERRRLSSRVVHGSQRRLLGRAPVQVGPRPA</sequence>
<accession>A0A453CVJ0</accession>
<dbReference type="EnsemblPlants" id="AET2Gv20978400.1">
    <property type="protein sequence ID" value="AET2Gv20978400.1"/>
    <property type="gene ID" value="AET2Gv20978400"/>
</dbReference>